<reference evidence="10 11" key="1">
    <citation type="submission" date="2018-04" db="EMBL/GenBank/DDBJ databases">
        <title>Genome of Nocardioides gansuensis WSJ-1.</title>
        <authorList>
            <person name="Wu S."/>
            <person name="Wang G."/>
        </authorList>
    </citation>
    <scope>NUCLEOTIDE SEQUENCE [LARGE SCALE GENOMIC DNA]</scope>
    <source>
        <strain evidence="10 11">WSJ-1</strain>
    </source>
</reference>
<dbReference type="EMBL" id="QDGZ01000002">
    <property type="protein sequence ID" value="PVG83578.1"/>
    <property type="molecule type" value="Genomic_DNA"/>
</dbReference>
<keyword evidence="4 9" id="KW-0812">Transmembrane</keyword>
<feature type="transmembrane region" description="Helical" evidence="9">
    <location>
        <begin position="137"/>
        <end position="163"/>
    </location>
</feature>
<dbReference type="GO" id="GO:0005886">
    <property type="term" value="C:plasma membrane"/>
    <property type="evidence" value="ECO:0007669"/>
    <property type="project" value="UniProtKB-SubCell"/>
</dbReference>
<comment type="caution">
    <text evidence="10">The sequence shown here is derived from an EMBL/GenBank/DDBJ whole genome shotgun (WGS) entry which is preliminary data.</text>
</comment>
<dbReference type="OrthoDB" id="9807115at2"/>
<dbReference type="InterPro" id="IPR052157">
    <property type="entry name" value="BCAA_transport_permease"/>
</dbReference>
<dbReference type="Pfam" id="PF02653">
    <property type="entry name" value="BPD_transp_2"/>
    <property type="match status" value="1"/>
</dbReference>
<evidence type="ECO:0000256" key="6">
    <source>
        <dbReference type="ARBA" id="ARBA00022989"/>
    </source>
</evidence>
<accession>A0A2T8FCY8</accession>
<dbReference type="Proteomes" id="UP000246018">
    <property type="component" value="Unassembled WGS sequence"/>
</dbReference>
<evidence type="ECO:0000256" key="8">
    <source>
        <dbReference type="ARBA" id="ARBA00037998"/>
    </source>
</evidence>
<feature type="transmembrane region" description="Helical" evidence="9">
    <location>
        <begin position="189"/>
        <end position="213"/>
    </location>
</feature>
<proteinExistence type="inferred from homology"/>
<feature type="transmembrane region" description="Helical" evidence="9">
    <location>
        <begin position="99"/>
        <end position="117"/>
    </location>
</feature>
<dbReference type="AlphaFoldDB" id="A0A2T8FCY8"/>
<dbReference type="GO" id="GO:0006865">
    <property type="term" value="P:amino acid transport"/>
    <property type="evidence" value="ECO:0007669"/>
    <property type="project" value="UniProtKB-KW"/>
</dbReference>
<feature type="transmembrane region" description="Helical" evidence="9">
    <location>
        <begin position="6"/>
        <end position="30"/>
    </location>
</feature>
<evidence type="ECO:0000313" key="11">
    <source>
        <dbReference type="Proteomes" id="UP000246018"/>
    </source>
</evidence>
<dbReference type="InterPro" id="IPR001851">
    <property type="entry name" value="ABC_transp_permease"/>
</dbReference>
<evidence type="ECO:0000256" key="1">
    <source>
        <dbReference type="ARBA" id="ARBA00004651"/>
    </source>
</evidence>
<evidence type="ECO:0000256" key="9">
    <source>
        <dbReference type="SAM" id="Phobius"/>
    </source>
</evidence>
<keyword evidence="5" id="KW-0029">Amino-acid transport</keyword>
<evidence type="ECO:0000313" key="10">
    <source>
        <dbReference type="EMBL" id="PVG83578.1"/>
    </source>
</evidence>
<gene>
    <name evidence="10" type="ORF">DDE18_04400</name>
</gene>
<evidence type="ECO:0008006" key="12">
    <source>
        <dbReference type="Google" id="ProtNLM"/>
    </source>
</evidence>
<comment type="similarity">
    <text evidence="8">Belongs to the binding-protein-dependent transport system permease family. LivHM subfamily.</text>
</comment>
<evidence type="ECO:0000256" key="3">
    <source>
        <dbReference type="ARBA" id="ARBA00022475"/>
    </source>
</evidence>
<sequence>MSMGMAYQTLVGALVVGVIYSLVALGYVVVYRASRVFNFLQAQFLYFGALLFITLWGGEGVTSFALALVATVLMMAAAGAVLYAVVIHRTTGQPHWIQMLLTMFLGIAGLNIAQLIWGSDPRFLDVPGDRVNWGLPGGAVISRVDVAILVTGIVLWMILYWLITVSPMGVRLRATAENSTLSAYSGMPLTVWFGVAWAIAAAVGVIAGVSFAVRLPVDPTITEIGLLAFPAAMIGGMDSIKGCLAGGLILALVQQYAAVVWDTQTSIAAGFAVVLVVLIVRPRGLFGSPIVDRV</sequence>
<keyword evidence="3" id="KW-1003">Cell membrane</keyword>
<feature type="transmembrane region" description="Helical" evidence="9">
    <location>
        <begin position="37"/>
        <end position="58"/>
    </location>
</feature>
<feature type="transmembrane region" description="Helical" evidence="9">
    <location>
        <begin position="267"/>
        <end position="286"/>
    </location>
</feature>
<organism evidence="10 11">
    <name type="scientific">Nocardioides gansuensis</name>
    <dbReference type="NCBI Taxonomy" id="2138300"/>
    <lineage>
        <taxon>Bacteria</taxon>
        <taxon>Bacillati</taxon>
        <taxon>Actinomycetota</taxon>
        <taxon>Actinomycetes</taxon>
        <taxon>Propionibacteriales</taxon>
        <taxon>Nocardioidaceae</taxon>
        <taxon>Nocardioides</taxon>
    </lineage>
</organism>
<keyword evidence="2" id="KW-0813">Transport</keyword>
<dbReference type="CDD" id="cd06582">
    <property type="entry name" value="TM_PBP1_LivH_like"/>
    <property type="match status" value="1"/>
</dbReference>
<keyword evidence="6 9" id="KW-1133">Transmembrane helix</keyword>
<feature type="transmembrane region" description="Helical" evidence="9">
    <location>
        <begin position="64"/>
        <end position="87"/>
    </location>
</feature>
<dbReference type="PANTHER" id="PTHR11795">
    <property type="entry name" value="BRANCHED-CHAIN AMINO ACID TRANSPORT SYSTEM PERMEASE PROTEIN LIVH"/>
    <property type="match status" value="1"/>
</dbReference>
<protein>
    <recommendedName>
        <fullName evidence="12">Branched-chain amino acid ABC transporter permease</fullName>
    </recommendedName>
</protein>
<evidence type="ECO:0000256" key="7">
    <source>
        <dbReference type="ARBA" id="ARBA00023136"/>
    </source>
</evidence>
<dbReference type="GO" id="GO:0022857">
    <property type="term" value="F:transmembrane transporter activity"/>
    <property type="evidence" value="ECO:0007669"/>
    <property type="project" value="InterPro"/>
</dbReference>
<keyword evidence="7 9" id="KW-0472">Membrane</keyword>
<evidence type="ECO:0000256" key="5">
    <source>
        <dbReference type="ARBA" id="ARBA00022970"/>
    </source>
</evidence>
<comment type="subcellular location">
    <subcellularLocation>
        <location evidence="1">Cell membrane</location>
        <topology evidence="1">Multi-pass membrane protein</topology>
    </subcellularLocation>
</comment>
<evidence type="ECO:0000256" key="4">
    <source>
        <dbReference type="ARBA" id="ARBA00022692"/>
    </source>
</evidence>
<name>A0A2T8FCY8_9ACTN</name>
<evidence type="ECO:0000256" key="2">
    <source>
        <dbReference type="ARBA" id="ARBA00022448"/>
    </source>
</evidence>
<keyword evidence="11" id="KW-1185">Reference proteome</keyword>
<dbReference type="PANTHER" id="PTHR11795:SF451">
    <property type="entry name" value="ABC TRANSPORTER PERMEASE PROTEIN"/>
    <property type="match status" value="1"/>
</dbReference>